<comment type="caution">
    <text evidence="5">The sequence shown here is derived from an EMBL/GenBank/DDBJ whole genome shotgun (WGS) entry which is preliminary data.</text>
</comment>
<name>A0A6H3FAD2_9BACT</name>
<dbReference type="AlphaFoldDB" id="A0A6H3FAD2"/>
<accession>A0A6H3FAD2</accession>
<dbReference type="EMBL" id="SIXC01000010">
    <property type="protein sequence ID" value="TBH79101.1"/>
    <property type="molecule type" value="Genomic_DNA"/>
</dbReference>
<dbReference type="PANTHER" id="PTHR22789">
    <property type="entry name" value="FUCULOSE PHOSPHATE ALDOLASE"/>
    <property type="match status" value="1"/>
</dbReference>
<gene>
    <name evidence="5" type="ORF">EB812_08865</name>
</gene>
<dbReference type="RefSeq" id="WP_130958114.1">
    <property type="nucleotide sequence ID" value="NZ_JBHSHA010000004.1"/>
</dbReference>
<dbReference type="GO" id="GO:0046872">
    <property type="term" value="F:metal ion binding"/>
    <property type="evidence" value="ECO:0007669"/>
    <property type="project" value="UniProtKB-KW"/>
</dbReference>
<dbReference type="InterPro" id="IPR050197">
    <property type="entry name" value="Aldolase_class_II_sugar_metab"/>
</dbReference>
<dbReference type="GO" id="GO:0016832">
    <property type="term" value="F:aldehyde-lyase activity"/>
    <property type="evidence" value="ECO:0007669"/>
    <property type="project" value="TreeGrafter"/>
</dbReference>
<dbReference type="InterPro" id="IPR001303">
    <property type="entry name" value="Aldolase_II/adducin_N"/>
</dbReference>
<feature type="domain" description="Class II aldolase/adducin N-terminal" evidence="4">
    <location>
        <begin position="16"/>
        <end position="243"/>
    </location>
</feature>
<protein>
    <submittedName>
        <fullName evidence="5">Class II aldolase/adducin family protein</fullName>
    </submittedName>
</protein>
<evidence type="ECO:0000313" key="5">
    <source>
        <dbReference type="EMBL" id="TBH79101.1"/>
    </source>
</evidence>
<dbReference type="InterPro" id="IPR036409">
    <property type="entry name" value="Aldolase_II/adducin_N_sf"/>
</dbReference>
<evidence type="ECO:0000256" key="2">
    <source>
        <dbReference type="ARBA" id="ARBA00023239"/>
    </source>
</evidence>
<dbReference type="SMART" id="SM01007">
    <property type="entry name" value="Aldolase_II"/>
    <property type="match status" value="1"/>
</dbReference>
<evidence type="ECO:0000313" key="6">
    <source>
        <dbReference type="Proteomes" id="UP000292919"/>
    </source>
</evidence>
<dbReference type="Proteomes" id="UP000292919">
    <property type="component" value="Unassembled WGS sequence"/>
</dbReference>
<keyword evidence="2" id="KW-0456">Lyase</keyword>
<sequence>MSAAVNPVRLPDYAVEQLRAVCRDAWLLGLLCGCNGNVSLLLPAAAVASSPTEAAPVLCGAKTPEGKEPGAKISDADEAAASGAAPRPVAAPVGRICITRSGAAKGRLTAADCCLMDAGTGGVLLGGPPSSESAMHLAVYAARPRCRAIVHVHPRHLLALSLRCPPEAMLRLPLFEADVWRARLGFAPALPPGGAELAQAVGRAAAERPAVWMAGHGLCCAGEDLTGALALAEELEHLAAMQLLTLDK</sequence>
<keyword evidence="6" id="KW-1185">Reference proteome</keyword>
<evidence type="ECO:0000256" key="1">
    <source>
        <dbReference type="ARBA" id="ARBA00022723"/>
    </source>
</evidence>
<dbReference type="GO" id="GO:0005829">
    <property type="term" value="C:cytosol"/>
    <property type="evidence" value="ECO:0007669"/>
    <property type="project" value="TreeGrafter"/>
</dbReference>
<dbReference type="GO" id="GO:0019323">
    <property type="term" value="P:pentose catabolic process"/>
    <property type="evidence" value="ECO:0007669"/>
    <property type="project" value="TreeGrafter"/>
</dbReference>
<organism evidence="5 6">
    <name type="scientific">Desulfovibrio legallii</name>
    <dbReference type="NCBI Taxonomy" id="571438"/>
    <lineage>
        <taxon>Bacteria</taxon>
        <taxon>Pseudomonadati</taxon>
        <taxon>Thermodesulfobacteriota</taxon>
        <taxon>Desulfovibrionia</taxon>
        <taxon>Desulfovibrionales</taxon>
        <taxon>Desulfovibrionaceae</taxon>
        <taxon>Desulfovibrio</taxon>
    </lineage>
</organism>
<dbReference type="PANTHER" id="PTHR22789:SF0">
    <property type="entry name" value="3-OXO-TETRONATE 4-PHOSPHATE DECARBOXYLASE-RELATED"/>
    <property type="match status" value="1"/>
</dbReference>
<reference evidence="5 6" key="1">
    <citation type="submission" date="2018-12" db="EMBL/GenBank/DDBJ databases">
        <title>First genome draft of Desulfovibrio legallis sp. nov.</title>
        <authorList>
            <person name="Ben Dhia O."/>
            <person name="Najjari A."/>
            <person name="Ferjani R."/>
            <person name="Fhoula I."/>
            <person name="Fardeau M.-L."/>
            <person name="Boudabbous A."/>
            <person name="Ouzari H.I."/>
        </authorList>
    </citation>
    <scope>NUCLEOTIDE SEQUENCE [LARGE SCALE GENOMIC DNA]</scope>
    <source>
        <strain evidence="5 6">H1T</strain>
    </source>
</reference>
<keyword evidence="1" id="KW-0479">Metal-binding</keyword>
<evidence type="ECO:0000256" key="3">
    <source>
        <dbReference type="SAM" id="MobiDB-lite"/>
    </source>
</evidence>
<feature type="region of interest" description="Disordered" evidence="3">
    <location>
        <begin position="61"/>
        <end position="84"/>
    </location>
</feature>
<evidence type="ECO:0000259" key="4">
    <source>
        <dbReference type="SMART" id="SM01007"/>
    </source>
</evidence>
<proteinExistence type="predicted"/>
<dbReference type="SUPFAM" id="SSF53639">
    <property type="entry name" value="AraD/HMP-PK domain-like"/>
    <property type="match status" value="1"/>
</dbReference>
<dbReference type="Gene3D" id="3.40.225.10">
    <property type="entry name" value="Class II aldolase/adducin N-terminal domain"/>
    <property type="match status" value="1"/>
</dbReference>
<dbReference type="Pfam" id="PF00596">
    <property type="entry name" value="Aldolase_II"/>
    <property type="match status" value="1"/>
</dbReference>